<reference evidence="1" key="1">
    <citation type="journal article" date="2023" name="Plant J.">
        <title>Genome sequences and population genomics provide insights into the demographic history, inbreeding, and mutation load of two 'living fossil' tree species of Dipteronia.</title>
        <authorList>
            <person name="Feng Y."/>
            <person name="Comes H.P."/>
            <person name="Chen J."/>
            <person name="Zhu S."/>
            <person name="Lu R."/>
            <person name="Zhang X."/>
            <person name="Li P."/>
            <person name="Qiu J."/>
            <person name="Olsen K.M."/>
            <person name="Qiu Y."/>
        </authorList>
    </citation>
    <scope>NUCLEOTIDE SEQUENCE</scope>
    <source>
        <strain evidence="1">NBL</strain>
    </source>
</reference>
<name>A0AAE0AYL8_9ROSI</name>
<proteinExistence type="predicted"/>
<dbReference type="EMBL" id="JANJYJ010000002">
    <property type="protein sequence ID" value="KAK3226019.1"/>
    <property type="molecule type" value="Genomic_DNA"/>
</dbReference>
<dbReference type="Proteomes" id="UP001281410">
    <property type="component" value="Unassembled WGS sequence"/>
</dbReference>
<protein>
    <recommendedName>
        <fullName evidence="3">Reverse transcriptase zinc-binding domain-containing protein</fullName>
    </recommendedName>
</protein>
<comment type="caution">
    <text evidence="1">The sequence shown here is derived from an EMBL/GenBank/DDBJ whole genome shotgun (WGS) entry which is preliminary data.</text>
</comment>
<gene>
    <name evidence="1" type="ORF">Dsin_005881</name>
</gene>
<dbReference type="AlphaFoldDB" id="A0AAE0AYL8"/>
<accession>A0AAE0AYL8</accession>
<evidence type="ECO:0000313" key="1">
    <source>
        <dbReference type="EMBL" id="KAK3226019.1"/>
    </source>
</evidence>
<organism evidence="1 2">
    <name type="scientific">Dipteronia sinensis</name>
    <dbReference type="NCBI Taxonomy" id="43782"/>
    <lineage>
        <taxon>Eukaryota</taxon>
        <taxon>Viridiplantae</taxon>
        <taxon>Streptophyta</taxon>
        <taxon>Embryophyta</taxon>
        <taxon>Tracheophyta</taxon>
        <taxon>Spermatophyta</taxon>
        <taxon>Magnoliopsida</taxon>
        <taxon>eudicotyledons</taxon>
        <taxon>Gunneridae</taxon>
        <taxon>Pentapetalae</taxon>
        <taxon>rosids</taxon>
        <taxon>malvids</taxon>
        <taxon>Sapindales</taxon>
        <taxon>Sapindaceae</taxon>
        <taxon>Hippocastanoideae</taxon>
        <taxon>Acereae</taxon>
        <taxon>Dipteronia</taxon>
    </lineage>
</organism>
<evidence type="ECO:0008006" key="3">
    <source>
        <dbReference type="Google" id="ProtNLM"/>
    </source>
</evidence>
<dbReference type="PANTHER" id="PTHR36617">
    <property type="entry name" value="PROTEIN, PUTATIVE-RELATED"/>
    <property type="match status" value="1"/>
</dbReference>
<keyword evidence="2" id="KW-1185">Reference proteome</keyword>
<evidence type="ECO:0000313" key="2">
    <source>
        <dbReference type="Proteomes" id="UP001281410"/>
    </source>
</evidence>
<dbReference type="PANTHER" id="PTHR36617:SF5">
    <property type="entry name" value="OS05G0421675 PROTEIN"/>
    <property type="match status" value="1"/>
</dbReference>
<sequence>MCKSKRNGGLGIGSVLDRNKWLLAKWAWRFGVEDSPLQKRIICAKYGVPLDSLLWNWNNGATSSAFSKAVGGLFSQGSTMEKVINDDLRVIVGRGDRARLWEDVVLEGISLKEAFPRVFILAKNKTGVVRDFCAWEGNVWKWDIQFRRPFFNRELEQWECFKRFLENIRIRDSIPYTVGWTHCGKGLFSVQFFVRVLEGGKLGDVSGFKGIWQGFCPPKLEVFVWHLLQGPIMVK</sequence>